<dbReference type="PANTHER" id="PTHR33672">
    <property type="entry name" value="YCF3-INTERACTING PROTEIN 1, CHLOROPLASTIC"/>
    <property type="match status" value="1"/>
</dbReference>
<dbReference type="GO" id="GO:0048564">
    <property type="term" value="P:photosystem I assembly"/>
    <property type="evidence" value="ECO:0007669"/>
    <property type="project" value="InterPro"/>
</dbReference>
<accession>A0AAV3R4B5</accession>
<dbReference type="GO" id="GO:0009535">
    <property type="term" value="C:chloroplast thylakoid membrane"/>
    <property type="evidence" value="ECO:0007669"/>
    <property type="project" value="InterPro"/>
</dbReference>
<keyword evidence="3" id="KW-1185">Reference proteome</keyword>
<dbReference type="Proteomes" id="UP001454036">
    <property type="component" value="Unassembled WGS sequence"/>
</dbReference>
<evidence type="ECO:0000256" key="1">
    <source>
        <dbReference type="SAM" id="MobiDB-lite"/>
    </source>
</evidence>
<evidence type="ECO:0000313" key="3">
    <source>
        <dbReference type="Proteomes" id="UP001454036"/>
    </source>
</evidence>
<feature type="region of interest" description="Disordered" evidence="1">
    <location>
        <begin position="76"/>
        <end position="109"/>
    </location>
</feature>
<dbReference type="GO" id="GO:0080183">
    <property type="term" value="P:response to photooxidative stress"/>
    <property type="evidence" value="ECO:0007669"/>
    <property type="project" value="InterPro"/>
</dbReference>
<dbReference type="InterPro" id="IPR040340">
    <property type="entry name" value="CEST/Y3IP1"/>
</dbReference>
<dbReference type="PANTHER" id="PTHR33672:SF24">
    <property type="entry name" value="OS01G0798600 PROTEIN"/>
    <property type="match status" value="1"/>
</dbReference>
<feature type="compositionally biased region" description="Low complexity" evidence="1">
    <location>
        <begin position="76"/>
        <end position="92"/>
    </location>
</feature>
<sequence>MASDEVIIEVIDVRTDKPKTFLKKESLGSEKQISVDPISLREPSNQQQMVTYPPSTCPTMDVIIPMAPRRITKLVSQSLPNSASSSPRVVPKMPKKTSKKHSHSVSSGVHRDSIALANNLHRLNEIHLHRSKSCGEGRASVPPEDFDHWVTDKPVINVQDKLNDGEYMNHHIKKYNKIGDKDYHVTTVEDGIDTIAEKFKCKALCLYLPTFGKGKPIRARRQSSDVSQAKESETGHVVSKRVSLEKFECASLDSSSLINDDDEDTSNLFFDLPLELIKFSFNDTDSPVTTGFVFDKEPKGVLKKSSAKSTDSSVRQVRFSTSSPTFCVTPTRHSAQDELSAFMEAHST</sequence>
<protein>
    <submittedName>
        <fullName evidence="2">Uncharacterized protein</fullName>
    </submittedName>
</protein>
<name>A0AAV3R4B5_LITER</name>
<organism evidence="2 3">
    <name type="scientific">Lithospermum erythrorhizon</name>
    <name type="common">Purple gromwell</name>
    <name type="synonym">Lithospermum officinale var. erythrorhizon</name>
    <dbReference type="NCBI Taxonomy" id="34254"/>
    <lineage>
        <taxon>Eukaryota</taxon>
        <taxon>Viridiplantae</taxon>
        <taxon>Streptophyta</taxon>
        <taxon>Embryophyta</taxon>
        <taxon>Tracheophyta</taxon>
        <taxon>Spermatophyta</taxon>
        <taxon>Magnoliopsida</taxon>
        <taxon>eudicotyledons</taxon>
        <taxon>Gunneridae</taxon>
        <taxon>Pentapetalae</taxon>
        <taxon>asterids</taxon>
        <taxon>lamiids</taxon>
        <taxon>Boraginales</taxon>
        <taxon>Boraginaceae</taxon>
        <taxon>Boraginoideae</taxon>
        <taxon>Lithospermeae</taxon>
        <taxon>Lithospermum</taxon>
    </lineage>
</organism>
<feature type="compositionally biased region" description="Basic residues" evidence="1">
    <location>
        <begin position="93"/>
        <end position="103"/>
    </location>
</feature>
<proteinExistence type="predicted"/>
<dbReference type="EMBL" id="BAABME010007582">
    <property type="protein sequence ID" value="GAA0171229.1"/>
    <property type="molecule type" value="Genomic_DNA"/>
</dbReference>
<dbReference type="AlphaFoldDB" id="A0AAV3R4B5"/>
<evidence type="ECO:0000313" key="2">
    <source>
        <dbReference type="EMBL" id="GAA0171229.1"/>
    </source>
</evidence>
<gene>
    <name evidence="2" type="ORF">LIER_25314</name>
</gene>
<comment type="caution">
    <text evidence="2">The sequence shown here is derived from an EMBL/GenBank/DDBJ whole genome shotgun (WGS) entry which is preliminary data.</text>
</comment>
<reference evidence="2 3" key="1">
    <citation type="submission" date="2024-01" db="EMBL/GenBank/DDBJ databases">
        <title>The complete chloroplast genome sequence of Lithospermum erythrorhizon: insights into the phylogenetic relationship among Boraginaceae species and the maternal lineages of purple gromwells.</title>
        <authorList>
            <person name="Okada T."/>
            <person name="Watanabe K."/>
        </authorList>
    </citation>
    <scope>NUCLEOTIDE SEQUENCE [LARGE SCALE GENOMIC DNA]</scope>
</reference>